<proteinExistence type="predicted"/>
<sequence>MNYIYQDTQTNSEPYIDSYNNHSRLKTLVAKFPIFGAYIYKQRDVRNLY</sequence>
<organism evidence="1 2">
    <name type="scientific">Candidatus Enterovibrio escicola</name>
    <dbReference type="NCBI Taxonomy" id="1927127"/>
    <lineage>
        <taxon>Bacteria</taxon>
        <taxon>Pseudomonadati</taxon>
        <taxon>Pseudomonadota</taxon>
        <taxon>Gammaproteobacteria</taxon>
        <taxon>Vibrionales</taxon>
        <taxon>Vibrionaceae</taxon>
        <taxon>Enterovibrio</taxon>
    </lineage>
</organism>
<dbReference type="Proteomes" id="UP000219020">
    <property type="component" value="Unassembled WGS sequence"/>
</dbReference>
<dbReference type="AlphaFoldDB" id="A0A2A5T5N9"/>
<accession>A0A2A5T5N9</accession>
<dbReference type="EMBL" id="NBYY01000009">
    <property type="protein sequence ID" value="PCS23474.1"/>
    <property type="molecule type" value="Genomic_DNA"/>
</dbReference>
<protein>
    <submittedName>
        <fullName evidence="1">Uncharacterized protein</fullName>
    </submittedName>
</protein>
<evidence type="ECO:0000313" key="2">
    <source>
        <dbReference type="Proteomes" id="UP000219020"/>
    </source>
</evidence>
<name>A0A2A5T5N9_9GAMM</name>
<comment type="caution">
    <text evidence="1">The sequence shown here is derived from an EMBL/GenBank/DDBJ whole genome shotgun (WGS) entry which is preliminary data.</text>
</comment>
<evidence type="ECO:0000313" key="1">
    <source>
        <dbReference type="EMBL" id="PCS23474.1"/>
    </source>
</evidence>
<gene>
    <name evidence="1" type="ORF">BTN49_0442</name>
</gene>
<keyword evidence="2" id="KW-1185">Reference proteome</keyword>
<reference evidence="2" key="1">
    <citation type="submission" date="2017-04" db="EMBL/GenBank/DDBJ databases">
        <title>Genome evolution of the luminous symbionts of deep sea anglerfish.</title>
        <authorList>
            <person name="Hendry T.A."/>
        </authorList>
    </citation>
    <scope>NUCLEOTIDE SEQUENCE [LARGE SCALE GENOMIC DNA]</scope>
</reference>